<dbReference type="EMBL" id="ML119138">
    <property type="protein sequence ID" value="RPB11017.1"/>
    <property type="molecule type" value="Genomic_DNA"/>
</dbReference>
<sequence>MKFTSEALSTRSNAQSFALLFALSTSASETAVASLSFLTSFAGVVIPKRFGGGNLGSGTSGKMGCSQPVKMKAVVITLLKVSSLLTLPCVLCLRNQAGLEASFSQVGIDGAP</sequence>
<evidence type="ECO:0000313" key="2">
    <source>
        <dbReference type="Proteomes" id="UP000277580"/>
    </source>
</evidence>
<evidence type="ECO:0000313" key="1">
    <source>
        <dbReference type="EMBL" id="RPB11017.1"/>
    </source>
</evidence>
<dbReference type="InParanoid" id="A0A3N4KKD2"/>
<reference evidence="1 2" key="1">
    <citation type="journal article" date="2018" name="Nat. Ecol. Evol.">
        <title>Pezizomycetes genomes reveal the molecular basis of ectomycorrhizal truffle lifestyle.</title>
        <authorList>
            <person name="Murat C."/>
            <person name="Payen T."/>
            <person name="Noel B."/>
            <person name="Kuo A."/>
            <person name="Morin E."/>
            <person name="Chen J."/>
            <person name="Kohler A."/>
            <person name="Krizsan K."/>
            <person name="Balestrini R."/>
            <person name="Da Silva C."/>
            <person name="Montanini B."/>
            <person name="Hainaut M."/>
            <person name="Levati E."/>
            <person name="Barry K.W."/>
            <person name="Belfiori B."/>
            <person name="Cichocki N."/>
            <person name="Clum A."/>
            <person name="Dockter R.B."/>
            <person name="Fauchery L."/>
            <person name="Guy J."/>
            <person name="Iotti M."/>
            <person name="Le Tacon F."/>
            <person name="Lindquist E.A."/>
            <person name="Lipzen A."/>
            <person name="Malagnac F."/>
            <person name="Mello A."/>
            <person name="Molinier V."/>
            <person name="Miyauchi S."/>
            <person name="Poulain J."/>
            <person name="Riccioni C."/>
            <person name="Rubini A."/>
            <person name="Sitrit Y."/>
            <person name="Splivallo R."/>
            <person name="Traeger S."/>
            <person name="Wang M."/>
            <person name="Zifcakova L."/>
            <person name="Wipf D."/>
            <person name="Zambonelli A."/>
            <person name="Paolocci F."/>
            <person name="Nowrousian M."/>
            <person name="Ottonello S."/>
            <person name="Baldrian P."/>
            <person name="Spatafora J.W."/>
            <person name="Henrissat B."/>
            <person name="Nagy L.G."/>
            <person name="Aury J.M."/>
            <person name="Wincker P."/>
            <person name="Grigoriev I.V."/>
            <person name="Bonfante P."/>
            <person name="Martin F.M."/>
        </authorList>
    </citation>
    <scope>NUCLEOTIDE SEQUENCE [LARGE SCALE GENOMIC DNA]</scope>
    <source>
        <strain evidence="1 2">CCBAS932</strain>
    </source>
</reference>
<keyword evidence="2" id="KW-1185">Reference proteome</keyword>
<dbReference type="AlphaFoldDB" id="A0A3N4KKD2"/>
<gene>
    <name evidence="1" type="ORF">P167DRAFT_537043</name>
</gene>
<name>A0A3N4KKD2_9PEZI</name>
<dbReference type="Proteomes" id="UP000277580">
    <property type="component" value="Unassembled WGS sequence"/>
</dbReference>
<protein>
    <submittedName>
        <fullName evidence="1">Uncharacterized protein</fullName>
    </submittedName>
</protein>
<proteinExistence type="predicted"/>
<organism evidence="1 2">
    <name type="scientific">Morchella conica CCBAS932</name>
    <dbReference type="NCBI Taxonomy" id="1392247"/>
    <lineage>
        <taxon>Eukaryota</taxon>
        <taxon>Fungi</taxon>
        <taxon>Dikarya</taxon>
        <taxon>Ascomycota</taxon>
        <taxon>Pezizomycotina</taxon>
        <taxon>Pezizomycetes</taxon>
        <taxon>Pezizales</taxon>
        <taxon>Morchellaceae</taxon>
        <taxon>Morchella</taxon>
    </lineage>
</organism>
<accession>A0A3N4KKD2</accession>